<dbReference type="OrthoDB" id="7062869at2"/>
<dbReference type="PANTHER" id="PTHR41534:SF1">
    <property type="entry name" value="BLR3401 PROTEIN"/>
    <property type="match status" value="1"/>
</dbReference>
<evidence type="ECO:0000313" key="3">
    <source>
        <dbReference type="EMBL" id="ABM57746.1"/>
    </source>
</evidence>
<dbReference type="InterPro" id="IPR000391">
    <property type="entry name" value="Rng_hydr_dOase-bsu"/>
</dbReference>
<dbReference type="GO" id="GO:0051213">
    <property type="term" value="F:dioxygenase activity"/>
    <property type="evidence" value="ECO:0007669"/>
    <property type="project" value="UniProtKB-KW"/>
</dbReference>
<dbReference type="HOGENOM" id="CLU_102527_0_0_4"/>
<reference evidence="4" key="1">
    <citation type="submission" date="2006-12" db="EMBL/GenBank/DDBJ databases">
        <title>Complete sequence of chromosome 1 of Verminephrobacter eiseniae EF01-2.</title>
        <authorList>
            <person name="Copeland A."/>
            <person name="Lucas S."/>
            <person name="Lapidus A."/>
            <person name="Barry K."/>
            <person name="Detter J.C."/>
            <person name="Glavina del Rio T."/>
            <person name="Dalin E."/>
            <person name="Tice H."/>
            <person name="Pitluck S."/>
            <person name="Chertkov O."/>
            <person name="Brettin T."/>
            <person name="Bruce D."/>
            <person name="Han C."/>
            <person name="Tapia R."/>
            <person name="Gilna P."/>
            <person name="Schmutz J."/>
            <person name="Larimer F."/>
            <person name="Land M."/>
            <person name="Hauser L."/>
            <person name="Kyrpides N."/>
            <person name="Kim E."/>
            <person name="Stahl D."/>
            <person name="Richardson P."/>
        </authorList>
    </citation>
    <scope>NUCLEOTIDE SEQUENCE [LARGE SCALE GENOMIC DNA]</scope>
    <source>
        <strain evidence="4">EF01-2</strain>
    </source>
</reference>
<dbReference type="PANTHER" id="PTHR41534">
    <property type="entry name" value="BLR3401 PROTEIN"/>
    <property type="match status" value="1"/>
</dbReference>
<dbReference type="GO" id="GO:0019380">
    <property type="term" value="P:3-phenylpropionate catabolic process"/>
    <property type="evidence" value="ECO:0007669"/>
    <property type="project" value="TreeGrafter"/>
</dbReference>
<dbReference type="GeneID" id="76460581"/>
<name>A1WJD9_VEREI</name>
<protein>
    <submittedName>
        <fullName evidence="3">Aromatic-ring-hydroxylating dioxygenase, beta subunit</fullName>
    </submittedName>
</protein>
<dbReference type="EMBL" id="CP000542">
    <property type="protein sequence ID" value="ABM57746.1"/>
    <property type="molecule type" value="Genomic_DNA"/>
</dbReference>
<sequence>MLLETDFDVSTADLRPVAWSLEQQHRLQQFLFAEARLLDERRLTDWLNLWTDDGMYWVPQAQQQDNPYDHISLAWEDRMLREIRVRRLSDARNWSQQPATHTTRMVGNISAAGLDGADNLVAHSVFQMSEWRNIRDMPLHQVAGRITHKLASHGDTWRIRLKRVDLVNCDAVHGMLQAFF</sequence>
<comment type="similarity">
    <text evidence="1">Belongs to the bacterial ring-hydroxylating dioxygenase beta subunit family.</text>
</comment>
<organism evidence="3 4">
    <name type="scientific">Verminephrobacter eiseniae (strain EF01-2)</name>
    <dbReference type="NCBI Taxonomy" id="391735"/>
    <lineage>
        <taxon>Bacteria</taxon>
        <taxon>Pseudomonadati</taxon>
        <taxon>Pseudomonadota</taxon>
        <taxon>Betaproteobacteria</taxon>
        <taxon>Burkholderiales</taxon>
        <taxon>Comamonadaceae</taxon>
        <taxon>Verminephrobacter</taxon>
    </lineage>
</organism>
<keyword evidence="3" id="KW-0223">Dioxygenase</keyword>
<dbReference type="AlphaFoldDB" id="A1WJD9"/>
<dbReference type="InterPro" id="IPR032710">
    <property type="entry name" value="NTF2-like_dom_sf"/>
</dbReference>
<gene>
    <name evidence="3" type="ordered locus">Veis_1994</name>
</gene>
<proteinExistence type="inferred from homology"/>
<dbReference type="SUPFAM" id="SSF54427">
    <property type="entry name" value="NTF2-like"/>
    <property type="match status" value="1"/>
</dbReference>
<evidence type="ECO:0000256" key="2">
    <source>
        <dbReference type="ARBA" id="ARBA00023002"/>
    </source>
</evidence>
<evidence type="ECO:0000313" key="4">
    <source>
        <dbReference type="Proteomes" id="UP000000374"/>
    </source>
</evidence>
<dbReference type="CDD" id="cd00667">
    <property type="entry name" value="ring_hydroxylating_dioxygenases_beta"/>
    <property type="match status" value="1"/>
</dbReference>
<dbReference type="eggNOG" id="COG5517">
    <property type="taxonomic scope" value="Bacteria"/>
</dbReference>
<keyword evidence="4" id="KW-1185">Reference proteome</keyword>
<dbReference type="Pfam" id="PF00866">
    <property type="entry name" value="Ring_hydroxyl_B"/>
    <property type="match status" value="1"/>
</dbReference>
<accession>A1WJD9</accession>
<dbReference type="RefSeq" id="WP_011809752.1">
    <property type="nucleotide sequence ID" value="NC_008786.1"/>
</dbReference>
<evidence type="ECO:0000256" key="1">
    <source>
        <dbReference type="ARBA" id="ARBA00009570"/>
    </source>
</evidence>
<dbReference type="KEGG" id="vei:Veis_1994"/>
<dbReference type="Gene3D" id="3.10.450.50">
    <property type="match status" value="1"/>
</dbReference>
<keyword evidence="2" id="KW-0560">Oxidoreductase</keyword>
<dbReference type="STRING" id="391735.Veis_1994"/>
<dbReference type="Proteomes" id="UP000000374">
    <property type="component" value="Chromosome"/>
</dbReference>